<sequence>MREGTAGAEAPIGAPLAVAAPPSFPPRRIIRARRPLTLERIAAESDVRMDGVEVPIAERLLVRQRRKSRELAEEIGEIHLLWVEDADDQADVNAVVIANTLRTDLPTAERLLRDARLAVTDLPLVLRRLAAGEISVPAFEHLVRKVRPLAPQQRRVVDSYVAEWDLENIPADRYCRELSLLVTWWDTDAARPGPAAMRDVRCEILAEGSGLACLSVLGPIPEIYALMKQVDGTAPSVQRAQRHALEAGEPVPFDLDGDVVASGHPLPLAALRYAILTRSQLETPGVERRGVDAHVNVVVPALTLLGLADAPGTLDGVIPLPAPLARRLAAGSRTWYRILTDPADGAFLPVPAAQYRPTTAMAEHLRLRDPVCAVPGCIRGRLTPAEIDHIEEFSHEDPGSGGATEIRNLHRLCWWHHRLKTERLIDPEKAPDGTTTHWEIGQLLTLDTRQNTDLLTPAMVELLEDAWAEHEAERLIASLAPLDEEIAEPEPPPF</sequence>
<dbReference type="RefSeq" id="WP_343903754.1">
    <property type="nucleotide sequence ID" value="NZ_BAAAIS010000002.1"/>
</dbReference>
<gene>
    <name evidence="1" type="ORF">ACFSDA_05050</name>
</gene>
<name>A0ABW4PWC4_9MICO</name>
<accession>A0ABW4PWC4</accession>
<keyword evidence="1" id="KW-0540">Nuclease</keyword>
<protein>
    <submittedName>
        <fullName evidence="1">HNH endonuclease signature motif containing protein</fullName>
    </submittedName>
</protein>
<dbReference type="InterPro" id="IPR003615">
    <property type="entry name" value="HNH_nuc"/>
</dbReference>
<keyword evidence="1" id="KW-0378">Hydrolase</keyword>
<dbReference type="CDD" id="cd00085">
    <property type="entry name" value="HNHc"/>
    <property type="match status" value="1"/>
</dbReference>
<evidence type="ECO:0000313" key="2">
    <source>
        <dbReference type="Proteomes" id="UP001597280"/>
    </source>
</evidence>
<dbReference type="GO" id="GO:0004519">
    <property type="term" value="F:endonuclease activity"/>
    <property type="evidence" value="ECO:0007669"/>
    <property type="project" value="UniProtKB-KW"/>
</dbReference>
<comment type="caution">
    <text evidence="1">The sequence shown here is derived from an EMBL/GenBank/DDBJ whole genome shotgun (WGS) entry which is preliminary data.</text>
</comment>
<organism evidence="1 2">
    <name type="scientific">Brachybacterium rhamnosum</name>
    <dbReference type="NCBI Taxonomy" id="173361"/>
    <lineage>
        <taxon>Bacteria</taxon>
        <taxon>Bacillati</taxon>
        <taxon>Actinomycetota</taxon>
        <taxon>Actinomycetes</taxon>
        <taxon>Micrococcales</taxon>
        <taxon>Dermabacteraceae</taxon>
        <taxon>Brachybacterium</taxon>
    </lineage>
</organism>
<dbReference type="EMBL" id="JBHUFL010000002">
    <property type="protein sequence ID" value="MFD1834442.1"/>
    <property type="molecule type" value="Genomic_DNA"/>
</dbReference>
<keyword evidence="1" id="KW-0255">Endonuclease</keyword>
<reference evidence="2" key="1">
    <citation type="journal article" date="2019" name="Int. J. Syst. Evol. Microbiol.">
        <title>The Global Catalogue of Microorganisms (GCM) 10K type strain sequencing project: providing services to taxonomists for standard genome sequencing and annotation.</title>
        <authorList>
            <consortium name="The Broad Institute Genomics Platform"/>
            <consortium name="The Broad Institute Genome Sequencing Center for Infectious Disease"/>
            <person name="Wu L."/>
            <person name="Ma J."/>
        </authorList>
    </citation>
    <scope>NUCLEOTIDE SEQUENCE [LARGE SCALE GENOMIC DNA]</scope>
    <source>
        <strain evidence="2">JCM 11650</strain>
    </source>
</reference>
<evidence type="ECO:0000313" key="1">
    <source>
        <dbReference type="EMBL" id="MFD1834442.1"/>
    </source>
</evidence>
<keyword evidence="2" id="KW-1185">Reference proteome</keyword>
<dbReference type="Proteomes" id="UP001597280">
    <property type="component" value="Unassembled WGS sequence"/>
</dbReference>
<proteinExistence type="predicted"/>